<sequence length="331" mass="36970">MKILAPLGSLQEVEMLAENGAEEFYCGVTPMEWIEKYSPGVWINRRNPFAGVMSLKELQSMVNASHSYNIPVYLTLNAPYYVEEQYPMLLELIVRCTQDIGVDAFIVSDIGLMMAMRERVPAAVIHVSSLAAPLNTGSIQLYRELGAERIVLSRSVQIEEIAEMKAAAGDIELEMFILNDGCVYEESFCHTTHNRAGAFCSQSQWEYVALSTDGNVSLSHAEWQVLESQVTDYREFVWFVNDCGCQLAQDGLPLGPCGLCALPELYQAGIDSLKIVGREGSPYRKLASVQLVKAVVDQVRAEASDDRIRSFARKVRNQPSFCDSGLMCYYR</sequence>
<evidence type="ECO:0000313" key="4">
    <source>
        <dbReference type="Proteomes" id="UP000182836"/>
    </source>
</evidence>
<name>A0A0D1VGZ3_ANEMI</name>
<dbReference type="EMBL" id="FNED01000002">
    <property type="protein sequence ID" value="SDI20712.1"/>
    <property type="molecule type" value="Genomic_DNA"/>
</dbReference>
<dbReference type="RefSeq" id="WP_043064118.1">
    <property type="nucleotide sequence ID" value="NZ_BJOA01000013.1"/>
</dbReference>
<organism evidence="1 3">
    <name type="scientific">Aneurinibacillus migulanus</name>
    <name type="common">Bacillus migulanus</name>
    <dbReference type="NCBI Taxonomy" id="47500"/>
    <lineage>
        <taxon>Bacteria</taxon>
        <taxon>Bacillati</taxon>
        <taxon>Bacillota</taxon>
        <taxon>Bacilli</taxon>
        <taxon>Bacillales</taxon>
        <taxon>Paenibacillaceae</taxon>
        <taxon>Aneurinibacillus group</taxon>
        <taxon>Aneurinibacillus</taxon>
    </lineage>
</organism>
<keyword evidence="3" id="KW-1185">Reference proteome</keyword>
<keyword evidence="2" id="KW-0645">Protease</keyword>
<dbReference type="Proteomes" id="UP000037269">
    <property type="component" value="Unassembled WGS sequence"/>
</dbReference>
<gene>
    <name evidence="1" type="ORF">AF333_14075</name>
    <name evidence="2" type="ORF">SAMN04487909_102115</name>
</gene>
<reference evidence="1 3" key="1">
    <citation type="submission" date="2015-07" db="EMBL/GenBank/DDBJ databases">
        <title>Fjat-14205 dsm 2895.</title>
        <authorList>
            <person name="Liu B."/>
            <person name="Wang J."/>
            <person name="Zhu Y."/>
            <person name="Liu G."/>
            <person name="Chen Q."/>
            <person name="Chen Z."/>
            <person name="Lan J."/>
            <person name="Che J."/>
            <person name="Ge C."/>
            <person name="Shi H."/>
            <person name="Pan Z."/>
            <person name="Liu X."/>
        </authorList>
    </citation>
    <scope>NUCLEOTIDE SEQUENCE [LARGE SCALE GENOMIC DNA]</scope>
    <source>
        <strain evidence="1 3">DSM 2895</strain>
    </source>
</reference>
<keyword evidence="2" id="KW-0378">Hydrolase</keyword>
<dbReference type="Proteomes" id="UP000182836">
    <property type="component" value="Unassembled WGS sequence"/>
</dbReference>
<reference evidence="2 4" key="2">
    <citation type="submission" date="2016-10" db="EMBL/GenBank/DDBJ databases">
        <authorList>
            <person name="de Groot N.N."/>
        </authorList>
    </citation>
    <scope>NUCLEOTIDE SEQUENCE [LARGE SCALE GENOMIC DNA]</scope>
    <source>
        <strain evidence="2 4">DSM 2895</strain>
    </source>
</reference>
<accession>A0A0D1VGZ3</accession>
<dbReference type="OrthoDB" id="9807498at2"/>
<dbReference type="EMBL" id="LGUG01000004">
    <property type="protein sequence ID" value="KON96435.1"/>
    <property type="molecule type" value="Genomic_DNA"/>
</dbReference>
<dbReference type="GeneID" id="42306301"/>
<dbReference type="PANTHER" id="PTHR30217:SF3">
    <property type="entry name" value="UBIQUINONE BIOSYNTHESIS PROTEIN UBIU"/>
    <property type="match status" value="1"/>
</dbReference>
<dbReference type="GO" id="GO:0008233">
    <property type="term" value="F:peptidase activity"/>
    <property type="evidence" value="ECO:0007669"/>
    <property type="project" value="UniProtKB-KW"/>
</dbReference>
<dbReference type="PATRIC" id="fig|47500.12.peg.7173"/>
<evidence type="ECO:0000313" key="3">
    <source>
        <dbReference type="Proteomes" id="UP000037269"/>
    </source>
</evidence>
<evidence type="ECO:0000313" key="2">
    <source>
        <dbReference type="EMBL" id="SDI20712.1"/>
    </source>
</evidence>
<dbReference type="InterPro" id="IPR001539">
    <property type="entry name" value="Peptidase_U32"/>
</dbReference>
<dbReference type="Pfam" id="PF01136">
    <property type="entry name" value="Peptidase_U32"/>
    <property type="match status" value="1"/>
</dbReference>
<evidence type="ECO:0000313" key="1">
    <source>
        <dbReference type="EMBL" id="KON96435.1"/>
    </source>
</evidence>
<dbReference type="GO" id="GO:0006508">
    <property type="term" value="P:proteolysis"/>
    <property type="evidence" value="ECO:0007669"/>
    <property type="project" value="UniProtKB-KW"/>
</dbReference>
<dbReference type="STRING" id="47500.AF333_14075"/>
<protein>
    <submittedName>
        <fullName evidence="1">Peptidase U32</fullName>
    </submittedName>
    <submittedName>
        <fullName evidence="2">Putative protease</fullName>
    </submittedName>
</protein>
<dbReference type="PANTHER" id="PTHR30217">
    <property type="entry name" value="PEPTIDASE U32 FAMILY"/>
    <property type="match status" value="1"/>
</dbReference>
<dbReference type="AlphaFoldDB" id="A0A0D1VGZ3"/>
<dbReference type="InterPro" id="IPR051454">
    <property type="entry name" value="RNA/ubiquinone_mod_enzymes"/>
</dbReference>
<proteinExistence type="predicted"/>